<dbReference type="Proteomes" id="UP000297245">
    <property type="component" value="Unassembled WGS sequence"/>
</dbReference>
<evidence type="ECO:0000313" key="4">
    <source>
        <dbReference type="EMBL" id="THU76367.1"/>
    </source>
</evidence>
<dbReference type="AlphaFoldDB" id="A0A4S8KLI8"/>
<evidence type="ECO:0000256" key="2">
    <source>
        <dbReference type="SAM" id="Phobius"/>
    </source>
</evidence>
<protein>
    <submittedName>
        <fullName evidence="3">Uncharacterized protein</fullName>
    </submittedName>
</protein>
<feature type="transmembrane region" description="Helical" evidence="2">
    <location>
        <begin position="191"/>
        <end position="209"/>
    </location>
</feature>
<sequence length="223" mass="24666">MQALEFEEGKYKPPSYNTFNNPTITTPTREPYSSYGSVKVYFHDPGFINQVVLYTQDPVVFESHSSTESYSYTTGSSSYPTESYSSTTADDPSKSANANAEHHDGPSRNFGDVNGKYSEQDNRKIDRNIEKCGIYCEYTGSDWKTFVAGGGMATTAFYAGHMTARGRVEGPSTRTKNAIANVYPQHTFYQVPPVVVSLVVLPVALINLLSSFRRVLTAFASHD</sequence>
<organism evidence="3 5">
    <name type="scientific">Dendrothele bispora (strain CBS 962.96)</name>
    <dbReference type="NCBI Taxonomy" id="1314807"/>
    <lineage>
        <taxon>Eukaryota</taxon>
        <taxon>Fungi</taxon>
        <taxon>Dikarya</taxon>
        <taxon>Basidiomycota</taxon>
        <taxon>Agaricomycotina</taxon>
        <taxon>Agaricomycetes</taxon>
        <taxon>Agaricomycetidae</taxon>
        <taxon>Agaricales</taxon>
        <taxon>Agaricales incertae sedis</taxon>
        <taxon>Dendrothele</taxon>
    </lineage>
</organism>
<gene>
    <name evidence="4" type="ORF">K435DRAFT_846622</name>
    <name evidence="3" type="ORF">K435DRAFT_846737</name>
</gene>
<keyword evidence="2" id="KW-1133">Transmembrane helix</keyword>
<proteinExistence type="predicted"/>
<feature type="region of interest" description="Disordered" evidence="1">
    <location>
        <begin position="65"/>
        <end position="121"/>
    </location>
</feature>
<dbReference type="EMBL" id="ML180957">
    <property type="protein sequence ID" value="THU76367.1"/>
    <property type="molecule type" value="Genomic_DNA"/>
</dbReference>
<evidence type="ECO:0000313" key="3">
    <source>
        <dbReference type="EMBL" id="THU76068.1"/>
    </source>
</evidence>
<accession>A0A4S8KLI8</accession>
<keyword evidence="2" id="KW-0812">Transmembrane</keyword>
<evidence type="ECO:0000313" key="5">
    <source>
        <dbReference type="Proteomes" id="UP000297245"/>
    </source>
</evidence>
<keyword evidence="2" id="KW-0472">Membrane</keyword>
<dbReference type="EMBL" id="ML181219">
    <property type="protein sequence ID" value="THU76068.1"/>
    <property type="molecule type" value="Genomic_DNA"/>
</dbReference>
<feature type="compositionally biased region" description="Low complexity" evidence="1">
    <location>
        <begin position="65"/>
        <end position="88"/>
    </location>
</feature>
<name>A0A4S8KLI8_DENBC</name>
<reference evidence="3 5" key="1">
    <citation type="journal article" date="2019" name="Nat. Ecol. Evol.">
        <title>Megaphylogeny resolves global patterns of mushroom evolution.</title>
        <authorList>
            <person name="Varga T."/>
            <person name="Krizsan K."/>
            <person name="Foldi C."/>
            <person name="Dima B."/>
            <person name="Sanchez-Garcia M."/>
            <person name="Sanchez-Ramirez S."/>
            <person name="Szollosi G.J."/>
            <person name="Szarkandi J.G."/>
            <person name="Papp V."/>
            <person name="Albert L."/>
            <person name="Andreopoulos W."/>
            <person name="Angelini C."/>
            <person name="Antonin V."/>
            <person name="Barry K.W."/>
            <person name="Bougher N.L."/>
            <person name="Buchanan P."/>
            <person name="Buyck B."/>
            <person name="Bense V."/>
            <person name="Catcheside P."/>
            <person name="Chovatia M."/>
            <person name="Cooper J."/>
            <person name="Damon W."/>
            <person name="Desjardin D."/>
            <person name="Finy P."/>
            <person name="Geml J."/>
            <person name="Haridas S."/>
            <person name="Hughes K."/>
            <person name="Justo A."/>
            <person name="Karasinski D."/>
            <person name="Kautmanova I."/>
            <person name="Kiss B."/>
            <person name="Kocsube S."/>
            <person name="Kotiranta H."/>
            <person name="LaButti K.M."/>
            <person name="Lechner B.E."/>
            <person name="Liimatainen K."/>
            <person name="Lipzen A."/>
            <person name="Lukacs Z."/>
            <person name="Mihaltcheva S."/>
            <person name="Morgado L.N."/>
            <person name="Niskanen T."/>
            <person name="Noordeloos M.E."/>
            <person name="Ohm R.A."/>
            <person name="Ortiz-Santana B."/>
            <person name="Ovrebo C."/>
            <person name="Racz N."/>
            <person name="Riley R."/>
            <person name="Savchenko A."/>
            <person name="Shiryaev A."/>
            <person name="Soop K."/>
            <person name="Spirin V."/>
            <person name="Szebenyi C."/>
            <person name="Tomsovsky M."/>
            <person name="Tulloss R.E."/>
            <person name="Uehling J."/>
            <person name="Grigoriev I.V."/>
            <person name="Vagvolgyi C."/>
            <person name="Papp T."/>
            <person name="Martin F.M."/>
            <person name="Miettinen O."/>
            <person name="Hibbett D.S."/>
            <person name="Nagy L.G."/>
        </authorList>
    </citation>
    <scope>NUCLEOTIDE SEQUENCE [LARGE SCALE GENOMIC DNA]</scope>
    <source>
        <strain evidence="3 5">CBS 962.96</strain>
    </source>
</reference>
<evidence type="ECO:0000256" key="1">
    <source>
        <dbReference type="SAM" id="MobiDB-lite"/>
    </source>
</evidence>
<keyword evidence="5" id="KW-1185">Reference proteome</keyword>